<dbReference type="EMBL" id="LVJE01000011">
    <property type="protein sequence ID" value="OAB28525.1"/>
    <property type="molecule type" value="Genomic_DNA"/>
</dbReference>
<feature type="signal peptide" evidence="4">
    <location>
        <begin position="1"/>
        <end position="18"/>
    </location>
</feature>
<dbReference type="GO" id="GO:0046872">
    <property type="term" value="F:metal ion binding"/>
    <property type="evidence" value="ECO:0007669"/>
    <property type="project" value="UniProtKB-KW"/>
</dbReference>
<dbReference type="AlphaFoldDB" id="A0A167XN07"/>
<dbReference type="RefSeq" id="WP_066079116.1">
    <property type="nucleotide sequence ID" value="NZ_FRDK01000001.1"/>
</dbReference>
<dbReference type="STRING" id="249352.SAMN05444395_101372"/>
<dbReference type="Proteomes" id="UP000077164">
    <property type="component" value="Unassembled WGS sequence"/>
</dbReference>
<dbReference type="Gene3D" id="1.20.120.450">
    <property type="entry name" value="dinb family like domain"/>
    <property type="match status" value="1"/>
</dbReference>
<reference evidence="5 6" key="1">
    <citation type="submission" date="2016-03" db="EMBL/GenBank/DDBJ databases">
        <title>Draft genome sequence of Flavobacterium fryxellicola DSM 16209.</title>
        <authorList>
            <person name="Shin S.-K."/>
            <person name="Yi H."/>
        </authorList>
    </citation>
    <scope>NUCLEOTIDE SEQUENCE [LARGE SCALE GENOMIC DNA]</scope>
    <source>
        <strain evidence="5 6">DSM 16209</strain>
    </source>
</reference>
<comment type="caution">
    <text evidence="5">The sequence shown here is derived from an EMBL/GenBank/DDBJ whole genome shotgun (WGS) entry which is preliminary data.</text>
</comment>
<name>A0A167XN07_9FLAO</name>
<evidence type="ECO:0000256" key="2">
    <source>
        <dbReference type="ARBA" id="ARBA00022723"/>
    </source>
</evidence>
<accession>A0A167XN07</accession>
<evidence type="ECO:0000313" key="6">
    <source>
        <dbReference type="Proteomes" id="UP000077164"/>
    </source>
</evidence>
<dbReference type="InterPro" id="IPR007837">
    <property type="entry name" value="DinB"/>
</dbReference>
<evidence type="ECO:0000313" key="5">
    <source>
        <dbReference type="EMBL" id="OAB28525.1"/>
    </source>
</evidence>
<sequence length="169" mass="19633">MKKPILLLILLVSNFIFAQVEVVSTFVEKWDNSKDYLVAVAQAMPEDKYDYKPTAREMSFREQLFHIQDNVNWLSITHFSEIKYDKKEVVKGLSKAQIILNIIASFDAAKARIQNIKEAELSQKVDFFAGPKSKLQILNLMQDHVTHHRAQILIYLNLNQIQPPKYVGW</sequence>
<organism evidence="5 6">
    <name type="scientific">Flavobacterium fryxellicola</name>
    <dbReference type="NCBI Taxonomy" id="249352"/>
    <lineage>
        <taxon>Bacteria</taxon>
        <taxon>Pseudomonadati</taxon>
        <taxon>Bacteroidota</taxon>
        <taxon>Flavobacteriia</taxon>
        <taxon>Flavobacteriales</taxon>
        <taxon>Flavobacteriaceae</taxon>
        <taxon>Flavobacterium</taxon>
    </lineage>
</organism>
<keyword evidence="2 3" id="KW-0479">Metal-binding</keyword>
<dbReference type="InterPro" id="IPR034660">
    <property type="entry name" value="DinB/YfiT-like"/>
</dbReference>
<comment type="similarity">
    <text evidence="1">Belongs to the DinB family.</text>
</comment>
<protein>
    <submittedName>
        <fullName evidence="5">DinB family protein</fullName>
    </submittedName>
</protein>
<proteinExistence type="inferred from homology"/>
<gene>
    <name evidence="5" type="ORF">FBFR_07450</name>
</gene>
<evidence type="ECO:0000256" key="4">
    <source>
        <dbReference type="SAM" id="SignalP"/>
    </source>
</evidence>
<keyword evidence="4" id="KW-0732">Signal</keyword>
<feature type="binding site" evidence="3">
    <location>
        <position position="148"/>
    </location>
    <ligand>
        <name>a divalent metal cation</name>
        <dbReference type="ChEBI" id="CHEBI:60240"/>
    </ligand>
</feature>
<dbReference type="OrthoDB" id="119432at2"/>
<feature type="chain" id="PRO_5007894479" evidence="4">
    <location>
        <begin position="19"/>
        <end position="169"/>
    </location>
</feature>
<feature type="binding site" evidence="3">
    <location>
        <position position="66"/>
    </location>
    <ligand>
        <name>a divalent metal cation</name>
        <dbReference type="ChEBI" id="CHEBI:60240"/>
    </ligand>
</feature>
<keyword evidence="6" id="KW-1185">Reference proteome</keyword>
<dbReference type="Pfam" id="PF05163">
    <property type="entry name" value="DinB"/>
    <property type="match status" value="1"/>
</dbReference>
<evidence type="ECO:0000256" key="3">
    <source>
        <dbReference type="PIRSR" id="PIRSR607837-1"/>
    </source>
</evidence>
<dbReference type="SUPFAM" id="SSF109854">
    <property type="entry name" value="DinB/YfiT-like putative metalloenzymes"/>
    <property type="match status" value="1"/>
</dbReference>
<evidence type="ECO:0000256" key="1">
    <source>
        <dbReference type="ARBA" id="ARBA00008635"/>
    </source>
</evidence>
<feature type="binding site" evidence="3">
    <location>
        <position position="144"/>
    </location>
    <ligand>
        <name>a divalent metal cation</name>
        <dbReference type="ChEBI" id="CHEBI:60240"/>
    </ligand>
</feature>